<organism evidence="6 7">
    <name type="scientific">Selenihalanaerobacter shriftii</name>
    <dbReference type="NCBI Taxonomy" id="142842"/>
    <lineage>
        <taxon>Bacteria</taxon>
        <taxon>Bacillati</taxon>
        <taxon>Bacillota</taxon>
        <taxon>Clostridia</taxon>
        <taxon>Halanaerobiales</taxon>
        <taxon>Halobacteroidaceae</taxon>
        <taxon>Selenihalanaerobacter</taxon>
    </lineage>
</organism>
<dbReference type="Proteomes" id="UP000190625">
    <property type="component" value="Unassembled WGS sequence"/>
</dbReference>
<dbReference type="GO" id="GO:0043953">
    <property type="term" value="P:protein transport by the Tat complex"/>
    <property type="evidence" value="ECO:0007669"/>
    <property type="project" value="TreeGrafter"/>
</dbReference>
<name>A0A1T4PCD2_9FIRM</name>
<keyword evidence="4 5" id="KW-0472">Membrane</keyword>
<keyword evidence="7" id="KW-1185">Reference proteome</keyword>
<feature type="transmembrane region" description="Helical" evidence="5">
    <location>
        <begin position="100"/>
        <end position="127"/>
    </location>
</feature>
<evidence type="ECO:0000313" key="7">
    <source>
        <dbReference type="Proteomes" id="UP000190625"/>
    </source>
</evidence>
<dbReference type="STRING" id="142842.SAMN02745118_02120"/>
<proteinExistence type="predicted"/>
<dbReference type="PANTHER" id="PTHR30371">
    <property type="entry name" value="SEC-INDEPENDENT PROTEIN TRANSLOCASE PROTEIN TATC"/>
    <property type="match status" value="1"/>
</dbReference>
<keyword evidence="2 5" id="KW-0812">Transmembrane</keyword>
<dbReference type="PANTHER" id="PTHR30371:SF0">
    <property type="entry name" value="SEC-INDEPENDENT PROTEIN TRANSLOCASE PROTEIN TATC, CHLOROPLASTIC-RELATED"/>
    <property type="match status" value="1"/>
</dbReference>
<dbReference type="NCBIfam" id="TIGR00945">
    <property type="entry name" value="tatC"/>
    <property type="match status" value="1"/>
</dbReference>
<dbReference type="GO" id="GO:0065002">
    <property type="term" value="P:intracellular protein transmembrane transport"/>
    <property type="evidence" value="ECO:0007669"/>
    <property type="project" value="TreeGrafter"/>
</dbReference>
<dbReference type="GO" id="GO:0009977">
    <property type="term" value="F:proton motive force dependent protein transmembrane transporter activity"/>
    <property type="evidence" value="ECO:0007669"/>
    <property type="project" value="TreeGrafter"/>
</dbReference>
<accession>A0A1T4PCD2</accession>
<dbReference type="InterPro" id="IPR002033">
    <property type="entry name" value="TatC"/>
</dbReference>
<reference evidence="7" key="1">
    <citation type="submission" date="2017-02" db="EMBL/GenBank/DDBJ databases">
        <authorList>
            <person name="Varghese N."/>
            <person name="Submissions S."/>
        </authorList>
    </citation>
    <scope>NUCLEOTIDE SEQUENCE [LARGE SCALE GENOMIC DNA]</scope>
    <source>
        <strain evidence="7">ATCC BAA-73</strain>
    </source>
</reference>
<keyword evidence="3 5" id="KW-1133">Transmembrane helix</keyword>
<dbReference type="Pfam" id="PF00902">
    <property type="entry name" value="TatC"/>
    <property type="match status" value="1"/>
</dbReference>
<feature type="transmembrane region" description="Helical" evidence="5">
    <location>
        <begin position="20"/>
        <end position="37"/>
    </location>
</feature>
<evidence type="ECO:0000256" key="1">
    <source>
        <dbReference type="ARBA" id="ARBA00004141"/>
    </source>
</evidence>
<evidence type="ECO:0000256" key="4">
    <source>
        <dbReference type="ARBA" id="ARBA00023136"/>
    </source>
</evidence>
<evidence type="ECO:0000256" key="5">
    <source>
        <dbReference type="SAM" id="Phobius"/>
    </source>
</evidence>
<comment type="subcellular location">
    <subcellularLocation>
        <location evidence="1">Membrane</location>
        <topology evidence="1">Multi-pass membrane protein</topology>
    </subcellularLocation>
</comment>
<dbReference type="AlphaFoldDB" id="A0A1T4PCD2"/>
<dbReference type="PRINTS" id="PR01840">
    <property type="entry name" value="TATCFAMILY"/>
</dbReference>
<evidence type="ECO:0000313" key="6">
    <source>
        <dbReference type="EMBL" id="SJZ89149.1"/>
    </source>
</evidence>
<gene>
    <name evidence="6" type="ORF">SAMN02745118_02120</name>
</gene>
<sequence length="152" mass="17168">MSDIQMSLVEHLTELRKKLLISIGVLVIFSIGSYLFAEQIIDILTHPVGKKLVYLTPPEAFFTQLKVSFFTGFLVALPIILYQFWKFILPGLKGSEKKSLLILVPLSYLFFIGGAAFGFFVVIPFGIKFFLGFTSNNLEAMFSLSKYISFSF</sequence>
<dbReference type="EMBL" id="FUWM01000018">
    <property type="protein sequence ID" value="SJZ89149.1"/>
    <property type="molecule type" value="Genomic_DNA"/>
</dbReference>
<evidence type="ECO:0000256" key="3">
    <source>
        <dbReference type="ARBA" id="ARBA00022989"/>
    </source>
</evidence>
<feature type="transmembrane region" description="Helical" evidence="5">
    <location>
        <begin position="67"/>
        <end position="88"/>
    </location>
</feature>
<evidence type="ECO:0000256" key="2">
    <source>
        <dbReference type="ARBA" id="ARBA00022692"/>
    </source>
</evidence>
<protein>
    <submittedName>
        <fullName evidence="6">Twin arginine targeting (Tat) protein translocase TatC</fullName>
    </submittedName>
</protein>
<dbReference type="GO" id="GO:0033281">
    <property type="term" value="C:TAT protein transport complex"/>
    <property type="evidence" value="ECO:0007669"/>
    <property type="project" value="TreeGrafter"/>
</dbReference>